<organism evidence="1 2">
    <name type="scientific">Treponema ruminis</name>
    <dbReference type="NCBI Taxonomy" id="744515"/>
    <lineage>
        <taxon>Bacteria</taxon>
        <taxon>Pseudomonadati</taxon>
        <taxon>Spirochaetota</taxon>
        <taxon>Spirochaetia</taxon>
        <taxon>Spirochaetales</taxon>
        <taxon>Treponemataceae</taxon>
        <taxon>Treponema</taxon>
    </lineage>
</organism>
<reference evidence="1 2" key="1">
    <citation type="submission" date="2020-08" db="EMBL/GenBank/DDBJ databases">
        <title>Genomic Encyclopedia of Type Strains, Phase IV (KMG-IV): sequencing the most valuable type-strain genomes for metagenomic binning, comparative biology and taxonomic classification.</title>
        <authorList>
            <person name="Goeker M."/>
        </authorList>
    </citation>
    <scope>NUCLEOTIDE SEQUENCE [LARGE SCALE GENOMIC DNA]</scope>
    <source>
        <strain evidence="1 2">DSM 103462</strain>
    </source>
</reference>
<dbReference type="AlphaFoldDB" id="A0A7W8G9I5"/>
<gene>
    <name evidence="1" type="ORF">HNP76_001660</name>
</gene>
<comment type="caution">
    <text evidence="1">The sequence shown here is derived from an EMBL/GenBank/DDBJ whole genome shotgun (WGS) entry which is preliminary data.</text>
</comment>
<evidence type="ECO:0000313" key="1">
    <source>
        <dbReference type="EMBL" id="MBB5226287.1"/>
    </source>
</evidence>
<evidence type="ECO:0008006" key="3">
    <source>
        <dbReference type="Google" id="ProtNLM"/>
    </source>
</evidence>
<dbReference type="Pfam" id="PF12784">
    <property type="entry name" value="PDDEXK_2"/>
    <property type="match status" value="1"/>
</dbReference>
<dbReference type="EMBL" id="JACHFQ010000005">
    <property type="protein sequence ID" value="MBB5226287.1"/>
    <property type="molecule type" value="Genomic_DNA"/>
</dbReference>
<proteinExistence type="predicted"/>
<keyword evidence="2" id="KW-1185">Reference proteome</keyword>
<dbReference type="Proteomes" id="UP000518887">
    <property type="component" value="Unassembled WGS sequence"/>
</dbReference>
<sequence>MGTSLKTIDPKMLERIQALRLIDDDFMTVVFDGDKKLTQFLLRILLERDDLFVKSVMTQKEKRNLYGRSVKLDILAVDSNGKNYDVEVQRADEGASPRRVRYNQAMLDSHTLKKMQKFTDLPELYIIFITENDYYGLGFPYYAVEKRIKKADLPFDDGCNIIYVNGSYRGDDPLGKLMHDFCTPDADEMNYSEIAERVRYHKQQDGGKKNMCRIIEEYGDEREAEGRQKTAIANAKNMLNDAVPVEHIAKWTSLPLEQVLALKKELEQQEETAF</sequence>
<protein>
    <recommendedName>
        <fullName evidence="3">PD-(D/E)XK nuclease family transposase</fullName>
    </recommendedName>
</protein>
<name>A0A7W8G9I5_9SPIR</name>
<dbReference type="RefSeq" id="WP_246462618.1">
    <property type="nucleotide sequence ID" value="NZ_CP031518.1"/>
</dbReference>
<accession>A0A7W8G9I5</accession>
<evidence type="ECO:0000313" key="2">
    <source>
        <dbReference type="Proteomes" id="UP000518887"/>
    </source>
</evidence>